<accession>A0AAV4R9N6</accession>
<dbReference type="AlphaFoldDB" id="A0AAV4R9N6"/>
<dbReference type="EMBL" id="BPLR01007623">
    <property type="protein sequence ID" value="GIY18420.1"/>
    <property type="molecule type" value="Genomic_DNA"/>
</dbReference>
<sequence length="110" mass="12130">MQKGKEERYFNGGLGCDGKLMENIFLLLLGFWEPSEQWAECGNSGTVRTANTTSQFCALSSANFSISDCQHSLPTDTPTSRCVIGNESHPHYVESIESSAGRRRRGLNDP</sequence>
<proteinExistence type="predicted"/>
<evidence type="ECO:0000313" key="2">
    <source>
        <dbReference type="Proteomes" id="UP001054945"/>
    </source>
</evidence>
<reference evidence="1 2" key="1">
    <citation type="submission" date="2021-06" db="EMBL/GenBank/DDBJ databases">
        <title>Caerostris extrusa draft genome.</title>
        <authorList>
            <person name="Kono N."/>
            <person name="Arakawa K."/>
        </authorList>
    </citation>
    <scope>NUCLEOTIDE SEQUENCE [LARGE SCALE GENOMIC DNA]</scope>
</reference>
<evidence type="ECO:0000313" key="1">
    <source>
        <dbReference type="EMBL" id="GIY18420.1"/>
    </source>
</evidence>
<organism evidence="1 2">
    <name type="scientific">Caerostris extrusa</name>
    <name type="common">Bark spider</name>
    <name type="synonym">Caerostris bankana</name>
    <dbReference type="NCBI Taxonomy" id="172846"/>
    <lineage>
        <taxon>Eukaryota</taxon>
        <taxon>Metazoa</taxon>
        <taxon>Ecdysozoa</taxon>
        <taxon>Arthropoda</taxon>
        <taxon>Chelicerata</taxon>
        <taxon>Arachnida</taxon>
        <taxon>Araneae</taxon>
        <taxon>Araneomorphae</taxon>
        <taxon>Entelegynae</taxon>
        <taxon>Araneoidea</taxon>
        <taxon>Araneidae</taxon>
        <taxon>Caerostris</taxon>
    </lineage>
</organism>
<protein>
    <submittedName>
        <fullName evidence="1">Uncharacterized protein</fullName>
    </submittedName>
</protein>
<name>A0AAV4R9N6_CAEEX</name>
<gene>
    <name evidence="1" type="ORF">CEXT_665921</name>
</gene>
<comment type="caution">
    <text evidence="1">The sequence shown here is derived from an EMBL/GenBank/DDBJ whole genome shotgun (WGS) entry which is preliminary data.</text>
</comment>
<dbReference type="Proteomes" id="UP001054945">
    <property type="component" value="Unassembled WGS sequence"/>
</dbReference>
<keyword evidence="2" id="KW-1185">Reference proteome</keyword>